<organism evidence="4 5">
    <name type="scientific">Mycolicibacterium chubuense (strain NBB4)</name>
    <name type="common">Mycobacterium chubuense</name>
    <dbReference type="NCBI Taxonomy" id="710421"/>
    <lineage>
        <taxon>Bacteria</taxon>
        <taxon>Bacillati</taxon>
        <taxon>Actinomycetota</taxon>
        <taxon>Actinomycetes</taxon>
        <taxon>Mycobacteriales</taxon>
        <taxon>Mycobacteriaceae</taxon>
        <taxon>Mycolicibacterium</taxon>
    </lineage>
</organism>
<dbReference type="AlphaFoldDB" id="I4BKS2"/>
<keyword evidence="2 4" id="KW-0378">Hydrolase</keyword>
<protein>
    <submittedName>
        <fullName evidence="4">Putative esterase of the alpha-beta hydrolase superfamily</fullName>
    </submittedName>
</protein>
<dbReference type="HOGENOM" id="CLU_047251_3_0_11"/>
<dbReference type="KEGG" id="mcb:Mycch_3129"/>
<dbReference type="PROSITE" id="PS51635">
    <property type="entry name" value="PNPLA"/>
    <property type="match status" value="1"/>
</dbReference>
<feature type="short sequence motif" description="GXGXXG" evidence="2">
    <location>
        <begin position="10"/>
        <end position="15"/>
    </location>
</feature>
<feature type="active site" description="Nucleophile" evidence="2">
    <location>
        <position position="39"/>
    </location>
</feature>
<keyword evidence="1 2" id="KW-0443">Lipid metabolism</keyword>
<dbReference type="SUPFAM" id="SSF52151">
    <property type="entry name" value="FabD/lysophospholipase-like"/>
    <property type="match status" value="1"/>
</dbReference>
<proteinExistence type="predicted"/>
<sequence length="330" mass="35395">MKQADLVLSGGGVKGIALAGAVSALVSKGYVPQRVSGTSAGALVGAVLAAATHRGDLSSALLEDLAMSIDYSGFLDPGPVERIPVLGPAWGVLSGDGIYRGDALRRWVAAQLADYGVETFADLAIDDPQLPPEQRYRLVVTVADVTLGQLVRLPWDYERVYGLNPDEQSVADAVRASTAIPFFFRPATLASSAGRASTLVDGGLLSNFPIDSLDRIDGKPPRWPTFGVTLLPNLPADNEQVIPALRPLHLLGGPTLLEQVVTTILVGRDQAYLNQPWVGARTIRIDTSEVGVLDFDLSQPEKETLYGDGLRAGEAFLSTWDWTEYLTRFR</sequence>
<gene>
    <name evidence="4" type="ordered locus">Mycch_3129</name>
</gene>
<name>I4BKS2_MYCCN</name>
<feature type="short sequence motif" description="DGA/G" evidence="2">
    <location>
        <begin position="201"/>
        <end position="203"/>
    </location>
</feature>
<accession>I4BKS2</accession>
<dbReference type="Pfam" id="PF01734">
    <property type="entry name" value="Patatin"/>
    <property type="match status" value="1"/>
</dbReference>
<dbReference type="GO" id="GO:0016787">
    <property type="term" value="F:hydrolase activity"/>
    <property type="evidence" value="ECO:0007669"/>
    <property type="project" value="UniProtKB-UniRule"/>
</dbReference>
<dbReference type="RefSeq" id="WP_014816355.1">
    <property type="nucleotide sequence ID" value="NC_018027.1"/>
</dbReference>
<dbReference type="PANTHER" id="PTHR46394">
    <property type="entry name" value="ANNEXIN"/>
    <property type="match status" value="1"/>
</dbReference>
<feature type="active site" description="Proton acceptor" evidence="2">
    <location>
        <position position="201"/>
    </location>
</feature>
<dbReference type="InterPro" id="IPR016035">
    <property type="entry name" value="Acyl_Trfase/lysoPLipase"/>
</dbReference>
<evidence type="ECO:0000313" key="5">
    <source>
        <dbReference type="Proteomes" id="UP000006057"/>
    </source>
</evidence>
<keyword evidence="2" id="KW-0442">Lipid degradation</keyword>
<dbReference type="GO" id="GO:0016042">
    <property type="term" value="P:lipid catabolic process"/>
    <property type="evidence" value="ECO:0007669"/>
    <property type="project" value="UniProtKB-UniRule"/>
</dbReference>
<feature type="short sequence motif" description="GXSXG" evidence="2">
    <location>
        <begin position="37"/>
        <end position="41"/>
    </location>
</feature>
<keyword evidence="5" id="KW-1185">Reference proteome</keyword>
<dbReference type="PANTHER" id="PTHR46394:SF1">
    <property type="entry name" value="PNPLA DOMAIN-CONTAINING PROTEIN"/>
    <property type="match status" value="1"/>
</dbReference>
<dbReference type="STRING" id="710421.Mycch_3129"/>
<dbReference type="InterPro" id="IPR002641">
    <property type="entry name" value="PNPLA_dom"/>
</dbReference>
<dbReference type="EMBL" id="CP003053">
    <property type="protein sequence ID" value="AFM17879.1"/>
    <property type="molecule type" value="Genomic_DNA"/>
</dbReference>
<reference evidence="4 5" key="1">
    <citation type="submission" date="2012-06" db="EMBL/GenBank/DDBJ databases">
        <title>Complete sequence of chromosome of Mycobacterium chubuense NBB4.</title>
        <authorList>
            <consortium name="US DOE Joint Genome Institute"/>
            <person name="Lucas S."/>
            <person name="Han J."/>
            <person name="Lapidus A."/>
            <person name="Cheng J.-F."/>
            <person name="Goodwin L."/>
            <person name="Pitluck S."/>
            <person name="Peters L."/>
            <person name="Mikhailova N."/>
            <person name="Teshima H."/>
            <person name="Detter J.C."/>
            <person name="Han C."/>
            <person name="Tapia R."/>
            <person name="Land M."/>
            <person name="Hauser L."/>
            <person name="Kyrpides N."/>
            <person name="Ivanova N."/>
            <person name="Pagani I."/>
            <person name="Mattes T."/>
            <person name="Holmes A."/>
            <person name="Rutledge P."/>
            <person name="Paulsen I."/>
            <person name="Coleman N."/>
            <person name="Woyke T."/>
        </authorList>
    </citation>
    <scope>NUCLEOTIDE SEQUENCE [LARGE SCALE GENOMIC DNA]</scope>
    <source>
        <strain evidence="4 5">NBB4</strain>
    </source>
</reference>
<dbReference type="Gene3D" id="3.40.1090.10">
    <property type="entry name" value="Cytosolic phospholipase A2 catalytic domain"/>
    <property type="match status" value="2"/>
</dbReference>
<dbReference type="eggNOG" id="COG1752">
    <property type="taxonomic scope" value="Bacteria"/>
</dbReference>
<dbReference type="Proteomes" id="UP000006057">
    <property type="component" value="Chromosome"/>
</dbReference>
<evidence type="ECO:0000256" key="1">
    <source>
        <dbReference type="ARBA" id="ARBA00023098"/>
    </source>
</evidence>
<evidence type="ECO:0000259" key="3">
    <source>
        <dbReference type="PROSITE" id="PS51635"/>
    </source>
</evidence>
<dbReference type="PATRIC" id="fig|710421.3.peg.3128"/>
<dbReference type="InterPro" id="IPR052580">
    <property type="entry name" value="Lipid_Hydrolase"/>
</dbReference>
<evidence type="ECO:0000256" key="2">
    <source>
        <dbReference type="PROSITE-ProRule" id="PRU01161"/>
    </source>
</evidence>
<dbReference type="CDD" id="cd07207">
    <property type="entry name" value="Pat_ExoU_VipD_like"/>
    <property type="match status" value="1"/>
</dbReference>
<feature type="domain" description="PNPLA" evidence="3">
    <location>
        <begin position="6"/>
        <end position="214"/>
    </location>
</feature>
<evidence type="ECO:0000313" key="4">
    <source>
        <dbReference type="EMBL" id="AFM17879.1"/>
    </source>
</evidence>